<dbReference type="InterPro" id="IPR029151">
    <property type="entry name" value="Sensor-like_sf"/>
</dbReference>
<evidence type="ECO:0000256" key="11">
    <source>
        <dbReference type="SAM" id="Phobius"/>
    </source>
</evidence>
<keyword evidence="6 11" id="KW-1133">Transmembrane helix</keyword>
<evidence type="ECO:0000256" key="8">
    <source>
        <dbReference type="ARBA" id="ARBA00023224"/>
    </source>
</evidence>
<evidence type="ECO:0000259" key="12">
    <source>
        <dbReference type="PROSITE" id="PS50111"/>
    </source>
</evidence>
<keyword evidence="4" id="KW-0145">Chemotaxis</keyword>
<dbReference type="SUPFAM" id="SSF103190">
    <property type="entry name" value="Sensory domain-like"/>
    <property type="match status" value="1"/>
</dbReference>
<dbReference type="CDD" id="cd06225">
    <property type="entry name" value="HAMP"/>
    <property type="match status" value="1"/>
</dbReference>
<dbReference type="SUPFAM" id="SSF58104">
    <property type="entry name" value="Methyl-accepting chemotaxis protein (MCP) signaling domain"/>
    <property type="match status" value="1"/>
</dbReference>
<protein>
    <submittedName>
        <fullName evidence="14">Methyl-accepting chemotaxis protein McpC</fullName>
    </submittedName>
</protein>
<dbReference type="InterPro" id="IPR003660">
    <property type="entry name" value="HAMP_dom"/>
</dbReference>
<dbReference type="STRING" id="199441.BkAM31D_06690"/>
<evidence type="ECO:0000256" key="7">
    <source>
        <dbReference type="ARBA" id="ARBA00023136"/>
    </source>
</evidence>
<gene>
    <name evidence="14" type="primary">mcpC</name>
    <name evidence="14" type="ORF">BkAM31D_06690</name>
</gene>
<evidence type="ECO:0000256" key="10">
    <source>
        <dbReference type="PROSITE-ProRule" id="PRU00284"/>
    </source>
</evidence>
<dbReference type="AlphaFoldDB" id="A0A1X9MGK6"/>
<evidence type="ECO:0000256" key="6">
    <source>
        <dbReference type="ARBA" id="ARBA00022989"/>
    </source>
</evidence>
<evidence type="ECO:0000256" key="3">
    <source>
        <dbReference type="ARBA" id="ARBA00022481"/>
    </source>
</evidence>
<dbReference type="GO" id="GO:0005886">
    <property type="term" value="C:plasma membrane"/>
    <property type="evidence" value="ECO:0007669"/>
    <property type="project" value="UniProtKB-SubCell"/>
</dbReference>
<feature type="domain" description="Methyl-accepting transducer" evidence="12">
    <location>
        <begin position="383"/>
        <end position="633"/>
    </location>
</feature>
<reference evidence="14 15" key="1">
    <citation type="submission" date="2017-04" db="EMBL/GenBank/DDBJ databases">
        <title>Bacillus krulwichiae AM31D Genome sequencing and assembly.</title>
        <authorList>
            <person name="Krulwich T.A."/>
            <person name="Anastor L."/>
            <person name="Ehrlich R."/>
            <person name="Ehrlich G.D."/>
            <person name="Janto B."/>
        </authorList>
    </citation>
    <scope>NUCLEOTIDE SEQUENCE [LARGE SCALE GENOMIC DNA]</scope>
    <source>
        <strain evidence="14 15">AM31D</strain>
    </source>
</reference>
<dbReference type="SMART" id="SM00304">
    <property type="entry name" value="HAMP"/>
    <property type="match status" value="1"/>
</dbReference>
<organism evidence="14 15">
    <name type="scientific">Halalkalibacter krulwichiae</name>
    <dbReference type="NCBI Taxonomy" id="199441"/>
    <lineage>
        <taxon>Bacteria</taxon>
        <taxon>Bacillati</taxon>
        <taxon>Bacillota</taxon>
        <taxon>Bacilli</taxon>
        <taxon>Bacillales</taxon>
        <taxon>Bacillaceae</taxon>
        <taxon>Halalkalibacter</taxon>
    </lineage>
</organism>
<dbReference type="RefSeq" id="WP_066154252.1">
    <property type="nucleotide sequence ID" value="NZ_CP020814.1"/>
</dbReference>
<feature type="transmembrane region" description="Helical" evidence="11">
    <location>
        <begin position="292"/>
        <end position="310"/>
    </location>
</feature>
<dbReference type="InterPro" id="IPR004089">
    <property type="entry name" value="MCPsignal_dom"/>
</dbReference>
<keyword evidence="15" id="KW-1185">Reference proteome</keyword>
<dbReference type="Proteomes" id="UP000193006">
    <property type="component" value="Chromosome"/>
</dbReference>
<dbReference type="GO" id="GO:0007165">
    <property type="term" value="P:signal transduction"/>
    <property type="evidence" value="ECO:0007669"/>
    <property type="project" value="UniProtKB-KW"/>
</dbReference>
<dbReference type="Pfam" id="PF02743">
    <property type="entry name" value="dCache_1"/>
    <property type="match status" value="1"/>
</dbReference>
<evidence type="ECO:0000256" key="4">
    <source>
        <dbReference type="ARBA" id="ARBA00022500"/>
    </source>
</evidence>
<dbReference type="PROSITE" id="PS50885">
    <property type="entry name" value="HAMP"/>
    <property type="match status" value="1"/>
</dbReference>
<dbReference type="CDD" id="cd18774">
    <property type="entry name" value="PDC2_HK_sensor"/>
    <property type="match status" value="1"/>
</dbReference>
<sequence precursor="true">MFQKIQHKVMALIAIVLVTAITTVSSVTYFQTKDVIDQSTRIEANNAVNEITRYTNQYLSQIANQVNLYSTDARVIDYLNELHNEDSNLITQLEQSIATSFIDYTKLMGSVELIYIGSETKTMNVTPLIPLPEDFDPTGRPWYIEAQNNPGEVIWTDPYETEGEEGGFVVTAAKAVFEPRTDQLLGVVGIDLSLNDLATIIHQVQVNHDGYTSLFDASGTALVHPSRQGENLSEDKAIEMMLSQADGNIDDQIDGQQRLIYFSTVQETGWKVNAIYNYHDMLKELYDIRTKVIIISVVMLVLSLVIAYFVSRNITKPIKNLKEHVSQISQGDLTVKAVSSSKDEIGQLTMDFNEMVDQMKQLIESAQHSANEVNMSAESLSALSEESTASSEEVAAAVTEIANGASNQVEDVEDTKKRTFVLSGQIEKVATETHHMQKIAVSTKNISKDGTMKVDTLLIKTNEANEVFATVDRVIKDLSGKISEIDQVIDTINGISEQTNLLALNASIEAARAGEHGRGFSVVASEVRKLAEQSRKATEGVRKTINGIVSQSEKVLTELTTTKDIFQQQTEAVDETQSSFKQIVISVEEIVTSLALIRTEAEQMSDQKNLVVDSIQNIAAVAEQASASAQEVAAAGDQQIDALSQVAVSAEQLNHSSLQLLELIKKFKVK</sequence>
<dbReference type="PROSITE" id="PS50111">
    <property type="entry name" value="CHEMOTAXIS_TRANSDUC_2"/>
    <property type="match status" value="1"/>
</dbReference>
<comment type="subcellular location">
    <subcellularLocation>
        <location evidence="1">Cell membrane</location>
        <topology evidence="1">Multi-pass membrane protein</topology>
    </subcellularLocation>
</comment>
<feature type="domain" description="HAMP" evidence="13">
    <location>
        <begin position="312"/>
        <end position="364"/>
    </location>
</feature>
<keyword evidence="2" id="KW-1003">Cell membrane</keyword>
<dbReference type="Pfam" id="PF00672">
    <property type="entry name" value="HAMP"/>
    <property type="match status" value="1"/>
</dbReference>
<dbReference type="InterPro" id="IPR033479">
    <property type="entry name" value="dCache_1"/>
</dbReference>
<dbReference type="EMBL" id="CP020814">
    <property type="protein sequence ID" value="ARK29572.1"/>
    <property type="molecule type" value="Genomic_DNA"/>
</dbReference>
<accession>A0A1X9MGK6</accession>
<evidence type="ECO:0000259" key="13">
    <source>
        <dbReference type="PROSITE" id="PS50885"/>
    </source>
</evidence>
<dbReference type="SMART" id="SM00283">
    <property type="entry name" value="MA"/>
    <property type="match status" value="1"/>
</dbReference>
<dbReference type="PANTHER" id="PTHR32089:SF114">
    <property type="entry name" value="METHYL-ACCEPTING CHEMOTAXIS PROTEIN MCPB"/>
    <property type="match status" value="1"/>
</dbReference>
<dbReference type="Gene3D" id="1.10.287.950">
    <property type="entry name" value="Methyl-accepting chemotaxis protein"/>
    <property type="match status" value="1"/>
</dbReference>
<proteinExistence type="inferred from homology"/>
<evidence type="ECO:0000256" key="1">
    <source>
        <dbReference type="ARBA" id="ARBA00004651"/>
    </source>
</evidence>
<comment type="similarity">
    <text evidence="9">Belongs to the methyl-accepting chemotaxis (MCP) protein family.</text>
</comment>
<dbReference type="Gene3D" id="1.10.8.500">
    <property type="entry name" value="HAMP domain in histidine kinase"/>
    <property type="match status" value="1"/>
</dbReference>
<keyword evidence="7 11" id="KW-0472">Membrane</keyword>
<keyword evidence="8 10" id="KW-0807">Transducer</keyword>
<dbReference type="Pfam" id="PF00015">
    <property type="entry name" value="MCPsignal"/>
    <property type="match status" value="1"/>
</dbReference>
<dbReference type="GO" id="GO:0006935">
    <property type="term" value="P:chemotaxis"/>
    <property type="evidence" value="ECO:0007669"/>
    <property type="project" value="UniProtKB-KW"/>
</dbReference>
<evidence type="ECO:0000256" key="9">
    <source>
        <dbReference type="ARBA" id="ARBA00029447"/>
    </source>
</evidence>
<evidence type="ECO:0000256" key="2">
    <source>
        <dbReference type="ARBA" id="ARBA00022475"/>
    </source>
</evidence>
<dbReference type="PANTHER" id="PTHR32089">
    <property type="entry name" value="METHYL-ACCEPTING CHEMOTAXIS PROTEIN MCPB"/>
    <property type="match status" value="1"/>
</dbReference>
<name>A0A1X9MGK6_9BACI</name>
<evidence type="ECO:0000313" key="14">
    <source>
        <dbReference type="EMBL" id="ARK29572.1"/>
    </source>
</evidence>
<dbReference type="Gene3D" id="3.30.450.20">
    <property type="entry name" value="PAS domain"/>
    <property type="match status" value="2"/>
</dbReference>
<evidence type="ECO:0000256" key="5">
    <source>
        <dbReference type="ARBA" id="ARBA00022692"/>
    </source>
</evidence>
<dbReference type="CDD" id="cd12913">
    <property type="entry name" value="PDC1_MCP_like"/>
    <property type="match status" value="1"/>
</dbReference>
<evidence type="ECO:0000313" key="15">
    <source>
        <dbReference type="Proteomes" id="UP000193006"/>
    </source>
</evidence>
<dbReference type="KEGG" id="bkw:BkAM31D_06690"/>
<keyword evidence="5 11" id="KW-0812">Transmembrane</keyword>
<keyword evidence="3" id="KW-0488">Methylation</keyword>